<organism evidence="2">
    <name type="scientific">Micromonospora carbonacea</name>
    <dbReference type="NCBI Taxonomy" id="47853"/>
    <lineage>
        <taxon>Bacteria</taxon>
        <taxon>Bacillati</taxon>
        <taxon>Actinomycetota</taxon>
        <taxon>Actinomycetes</taxon>
        <taxon>Micromonosporales</taxon>
        <taxon>Micromonosporaceae</taxon>
        <taxon>Micromonospora</taxon>
    </lineage>
</organism>
<evidence type="ECO:0008006" key="3">
    <source>
        <dbReference type="Google" id="ProtNLM"/>
    </source>
</evidence>
<gene>
    <name evidence="2" type="ORF">HZU44_27675</name>
</gene>
<dbReference type="EMBL" id="CP058905">
    <property type="protein sequence ID" value="QLJ98418.1"/>
    <property type="molecule type" value="Genomic_DNA"/>
</dbReference>
<evidence type="ECO:0000256" key="1">
    <source>
        <dbReference type="SAM" id="Phobius"/>
    </source>
</evidence>
<evidence type="ECO:0000313" key="2">
    <source>
        <dbReference type="EMBL" id="QLJ98418.1"/>
    </source>
</evidence>
<accession>A0A7D5Y5T8</accession>
<keyword evidence="1" id="KW-0472">Membrane</keyword>
<name>A0A7D5Y5T8_9ACTN</name>
<keyword evidence="1" id="KW-0812">Transmembrane</keyword>
<sequence length="314" mass="33714">MGVRLLDAPVSRRDDPRAHQYIVDHVNPGTTIRRRIIVANPSPLRREFAVYPAAATVDKDEWTVAPARTANELSSWITVDHDHLNLNPEQEATVWATIRVPEDASVGERYAVIWAETAGRPDDGPIRAINRAGIRVYLSVGPGGEPPFDFTIGDIAGTRAPDGTAILTARVVNTGKRALDLDGTLSLTDGPDGLGKGPFKVEAPTLAIGATTNLEVPVGQHLPDGPWTATLELASGWTKRSATARVTFAPPGVTKPASDSDHSHIILVGGLATSALVLALLVGYARRQRRLTNQPVILRAWLPTPPFNRASDSR</sequence>
<dbReference type="AlphaFoldDB" id="A0A7D5Y5T8"/>
<keyword evidence="1" id="KW-1133">Transmembrane helix</keyword>
<proteinExistence type="predicted"/>
<reference evidence="2" key="1">
    <citation type="submission" date="2020-08" db="EMBL/GenBank/DDBJ databases">
        <title>A bifunctional nitrone conjugated secondary metabolite targeting the ribosome.</title>
        <authorList>
            <person name="Limbrick E.M."/>
            <person name="Graf M."/>
            <person name="Derewacz D.K."/>
            <person name="Nguyen F."/>
            <person name="Spraggins J.M."/>
            <person name="Wieland M."/>
            <person name="Ynigez-Gutierrez A.E."/>
            <person name="Reisman B.J."/>
            <person name="Zinshteyn B."/>
            <person name="McCulloch K."/>
            <person name="Iverson T.M."/>
            <person name="Green R."/>
            <person name="Wilson D.N."/>
            <person name="Bachmann B.O."/>
        </authorList>
    </citation>
    <scope>NUCLEOTIDE SEQUENCE</scope>
    <source>
        <strain evidence="2">Africana</strain>
    </source>
</reference>
<feature type="transmembrane region" description="Helical" evidence="1">
    <location>
        <begin position="265"/>
        <end position="285"/>
    </location>
</feature>
<protein>
    <recommendedName>
        <fullName evidence="3">Peptidase</fullName>
    </recommendedName>
</protein>